<dbReference type="PROSITE" id="PS50931">
    <property type="entry name" value="HTH_LYSR"/>
    <property type="match status" value="1"/>
</dbReference>
<dbReference type="Pfam" id="PF03466">
    <property type="entry name" value="LysR_substrate"/>
    <property type="match status" value="1"/>
</dbReference>
<evidence type="ECO:0000256" key="2">
    <source>
        <dbReference type="ARBA" id="ARBA00023015"/>
    </source>
</evidence>
<dbReference type="InterPro" id="IPR036390">
    <property type="entry name" value="WH_DNA-bd_sf"/>
</dbReference>
<dbReference type="STRING" id="1486262.TM49_00970"/>
<dbReference type="InterPro" id="IPR000847">
    <property type="entry name" value="LysR_HTH_N"/>
</dbReference>
<dbReference type="Gene3D" id="3.40.190.290">
    <property type="match status" value="1"/>
</dbReference>
<dbReference type="SUPFAM" id="SSF46785">
    <property type="entry name" value="Winged helix' DNA-binding domain"/>
    <property type="match status" value="1"/>
</dbReference>
<gene>
    <name evidence="6" type="ORF">TM49_00970</name>
</gene>
<dbReference type="PANTHER" id="PTHR30419:SF31">
    <property type="entry name" value="BLR3139 PROTEIN"/>
    <property type="match status" value="1"/>
</dbReference>
<evidence type="ECO:0000313" key="6">
    <source>
        <dbReference type="EMBL" id="AJY44571.1"/>
    </source>
</evidence>
<dbReference type="PRINTS" id="PR00039">
    <property type="entry name" value="HTHLYSR"/>
</dbReference>
<dbReference type="GO" id="GO:0005829">
    <property type="term" value="C:cytosol"/>
    <property type="evidence" value="ECO:0007669"/>
    <property type="project" value="TreeGrafter"/>
</dbReference>
<dbReference type="KEGG" id="mey:TM49_00970"/>
<dbReference type="InterPro" id="IPR005119">
    <property type="entry name" value="LysR_subst-bd"/>
</dbReference>
<dbReference type="Pfam" id="PF00126">
    <property type="entry name" value="HTH_1"/>
    <property type="match status" value="1"/>
</dbReference>
<dbReference type="GO" id="GO:0003677">
    <property type="term" value="F:DNA binding"/>
    <property type="evidence" value="ECO:0007669"/>
    <property type="project" value="UniProtKB-KW"/>
</dbReference>
<dbReference type="InterPro" id="IPR050950">
    <property type="entry name" value="HTH-type_LysR_regulators"/>
</dbReference>
<feature type="domain" description="HTH lysR-type" evidence="5">
    <location>
        <begin position="1"/>
        <end position="58"/>
    </location>
</feature>
<dbReference type="RefSeq" id="WP_045679148.1">
    <property type="nucleotide sequence ID" value="NZ_CP010803.1"/>
</dbReference>
<dbReference type="PATRIC" id="fig|1486262.3.peg.199"/>
<dbReference type="CDD" id="cd08436">
    <property type="entry name" value="PBP2_LTTR_like_3"/>
    <property type="match status" value="1"/>
</dbReference>
<dbReference type="OrthoDB" id="9803735at2"/>
<dbReference type="PANTHER" id="PTHR30419">
    <property type="entry name" value="HTH-TYPE TRANSCRIPTIONAL REGULATOR YBHD"/>
    <property type="match status" value="1"/>
</dbReference>
<keyword evidence="2" id="KW-0805">Transcription regulation</keyword>
<protein>
    <submittedName>
        <fullName evidence="6">LysR family transcriptional regulator</fullName>
    </submittedName>
</protein>
<keyword evidence="4" id="KW-0804">Transcription</keyword>
<dbReference type="FunFam" id="1.10.10.10:FF:000001">
    <property type="entry name" value="LysR family transcriptional regulator"/>
    <property type="match status" value="1"/>
</dbReference>
<dbReference type="Gene3D" id="1.10.10.10">
    <property type="entry name" value="Winged helix-like DNA-binding domain superfamily/Winged helix DNA-binding domain"/>
    <property type="match status" value="1"/>
</dbReference>
<dbReference type="InterPro" id="IPR036388">
    <property type="entry name" value="WH-like_DNA-bd_sf"/>
</dbReference>
<evidence type="ECO:0000256" key="3">
    <source>
        <dbReference type="ARBA" id="ARBA00023125"/>
    </source>
</evidence>
<dbReference type="EMBL" id="CP010803">
    <property type="protein sequence ID" value="AJY44571.1"/>
    <property type="molecule type" value="Genomic_DNA"/>
</dbReference>
<dbReference type="Proteomes" id="UP000032611">
    <property type="component" value="Chromosome"/>
</dbReference>
<name>A0A0D5LK96_MAREN</name>
<dbReference type="HOGENOM" id="CLU_039613_6_4_5"/>
<dbReference type="AlphaFoldDB" id="A0A0D5LK96"/>
<dbReference type="SUPFAM" id="SSF53850">
    <property type="entry name" value="Periplasmic binding protein-like II"/>
    <property type="match status" value="1"/>
</dbReference>
<dbReference type="GO" id="GO:0003700">
    <property type="term" value="F:DNA-binding transcription factor activity"/>
    <property type="evidence" value="ECO:0007669"/>
    <property type="project" value="InterPro"/>
</dbReference>
<evidence type="ECO:0000259" key="5">
    <source>
        <dbReference type="PROSITE" id="PS50931"/>
    </source>
</evidence>
<keyword evidence="7" id="KW-1185">Reference proteome</keyword>
<sequence length="306" mass="33604">MELRQLRYFVAAARAQHFTSAANKLNIVQSALSSAIKALEDEFETKLFIRSTRQVRLTAAGKAMLEKAELVLAACEELKETVASVESGERGKLSIGTVQGLPAFLDLPELLARFHREYPLVDVRLCQGSPDHLIEKLRKGLLDLAFLQIAEPPADIVTECVACEELVAIHHRTHALAGRDGVSLAELAAFSFVDFEPGWGPRLLIDEAFHMAGIARRIAFEVNDLDSLLELVAHGLGVALVPETVARGWQERIGTCRLADDEICWELFVAASAQSMDRNQPLESAPRSFMKLLPIETEENAPAAIA</sequence>
<evidence type="ECO:0000256" key="1">
    <source>
        <dbReference type="ARBA" id="ARBA00009437"/>
    </source>
</evidence>
<proteinExistence type="inferred from homology"/>
<accession>A0A0D5LK96</accession>
<comment type="similarity">
    <text evidence="1">Belongs to the LysR transcriptional regulatory family.</text>
</comment>
<reference evidence="6 7" key="1">
    <citation type="journal article" date="2015" name="Genome Announc.">
        <title>Complete genome sequence of Martelella endophytica YC6887, which has antifungal activity associated with a halophyte.</title>
        <authorList>
            <person name="Khan A."/>
            <person name="Khan H."/>
            <person name="Chung E.J."/>
            <person name="Hossain M.T."/>
            <person name="Chung Y.R."/>
        </authorList>
    </citation>
    <scope>NUCLEOTIDE SEQUENCE [LARGE SCALE GENOMIC DNA]</scope>
    <source>
        <strain evidence="6">YC6887</strain>
    </source>
</reference>
<evidence type="ECO:0000256" key="4">
    <source>
        <dbReference type="ARBA" id="ARBA00023163"/>
    </source>
</evidence>
<organism evidence="6 7">
    <name type="scientific">Martelella endophytica</name>
    <dbReference type="NCBI Taxonomy" id="1486262"/>
    <lineage>
        <taxon>Bacteria</taxon>
        <taxon>Pseudomonadati</taxon>
        <taxon>Pseudomonadota</taxon>
        <taxon>Alphaproteobacteria</taxon>
        <taxon>Hyphomicrobiales</taxon>
        <taxon>Aurantimonadaceae</taxon>
        <taxon>Martelella</taxon>
    </lineage>
</organism>
<keyword evidence="3" id="KW-0238">DNA-binding</keyword>
<evidence type="ECO:0000313" key="7">
    <source>
        <dbReference type="Proteomes" id="UP000032611"/>
    </source>
</evidence>